<keyword evidence="5" id="KW-1185">Reference proteome</keyword>
<name>A0ABW7KKY6_9NOCA</name>
<evidence type="ECO:0000313" key="4">
    <source>
        <dbReference type="Proteomes" id="UP001609176"/>
    </source>
</evidence>
<keyword evidence="1" id="KW-0812">Transmembrane</keyword>
<reference evidence="4 5" key="1">
    <citation type="submission" date="2024-10" db="EMBL/GenBank/DDBJ databases">
        <authorList>
            <person name="Riesco R."/>
        </authorList>
    </citation>
    <scope>NUCLEOTIDE SEQUENCE [LARGE SCALE GENOMIC DNA]</scope>
    <source>
        <strain evidence="3 4">NCIMB 15448</strain>
        <strain evidence="2 5">NCIMB 15450</strain>
    </source>
</reference>
<dbReference type="Proteomes" id="UP001609219">
    <property type="component" value="Unassembled WGS sequence"/>
</dbReference>
<dbReference type="EMBL" id="JBIMSP010000021">
    <property type="protein sequence ID" value="MFH5243138.1"/>
    <property type="molecule type" value="Genomic_DNA"/>
</dbReference>
<organism evidence="3 4">
    <name type="scientific">Antrihabitans spumae</name>
    <dbReference type="NCBI Taxonomy" id="3373370"/>
    <lineage>
        <taxon>Bacteria</taxon>
        <taxon>Bacillati</taxon>
        <taxon>Actinomycetota</taxon>
        <taxon>Actinomycetes</taxon>
        <taxon>Mycobacteriales</taxon>
        <taxon>Nocardiaceae</taxon>
        <taxon>Antrihabitans</taxon>
    </lineage>
</organism>
<evidence type="ECO:0000313" key="3">
    <source>
        <dbReference type="EMBL" id="MFH5243138.1"/>
    </source>
</evidence>
<protein>
    <submittedName>
        <fullName evidence="3">Uncharacterized protein</fullName>
    </submittedName>
</protein>
<evidence type="ECO:0000256" key="1">
    <source>
        <dbReference type="SAM" id="Phobius"/>
    </source>
</evidence>
<dbReference type="Proteomes" id="UP001609176">
    <property type="component" value="Unassembled WGS sequence"/>
</dbReference>
<keyword evidence="1" id="KW-0472">Membrane</keyword>
<comment type="caution">
    <text evidence="3">The sequence shown here is derived from an EMBL/GenBank/DDBJ whole genome shotgun (WGS) entry which is preliminary data.</text>
</comment>
<feature type="transmembrane region" description="Helical" evidence="1">
    <location>
        <begin position="66"/>
        <end position="85"/>
    </location>
</feature>
<dbReference type="EMBL" id="JBIMSN010000025">
    <property type="protein sequence ID" value="MFH5228115.1"/>
    <property type="molecule type" value="Genomic_DNA"/>
</dbReference>
<proteinExistence type="predicted"/>
<dbReference type="RefSeq" id="WP_395124839.1">
    <property type="nucleotide sequence ID" value="NZ_JBIMSN010000025.1"/>
</dbReference>
<keyword evidence="1" id="KW-1133">Transmembrane helix</keyword>
<accession>A0ABW7KKY6</accession>
<evidence type="ECO:0000313" key="2">
    <source>
        <dbReference type="EMBL" id="MFH5228115.1"/>
    </source>
</evidence>
<evidence type="ECO:0000313" key="5">
    <source>
        <dbReference type="Proteomes" id="UP001609219"/>
    </source>
</evidence>
<sequence>MAATALAVLMMSQVAHTTAEPSAEPGHAPLAAVIESVSEIEHMSAPEQDEGIGDSASGHHDNHGSLIGSVHMAVAILALGLAMLLRRTGWTVLLHQIRDLQAPRSSQSDRSVSTPAPMSVLDAGCLLRV</sequence>
<gene>
    <name evidence="3" type="ORF">ACHIPV_14830</name>
    <name evidence="2" type="ORF">ACHIRB_05870</name>
</gene>